<feature type="transmembrane region" description="Helical" evidence="1">
    <location>
        <begin position="92"/>
        <end position="116"/>
    </location>
</feature>
<evidence type="ECO:0000313" key="2">
    <source>
        <dbReference type="EMBL" id="GAA1246693.1"/>
    </source>
</evidence>
<gene>
    <name evidence="2" type="ORF">GCM10009665_42040</name>
</gene>
<dbReference type="Pfam" id="PF10011">
    <property type="entry name" value="DUF2254"/>
    <property type="match status" value="1"/>
</dbReference>
<dbReference type="InterPro" id="IPR018723">
    <property type="entry name" value="DUF2254_membrane"/>
</dbReference>
<dbReference type="EMBL" id="BAAALF010000076">
    <property type="protein sequence ID" value="GAA1246693.1"/>
    <property type="molecule type" value="Genomic_DNA"/>
</dbReference>
<feature type="transmembrane region" description="Helical" evidence="1">
    <location>
        <begin position="122"/>
        <end position="142"/>
    </location>
</feature>
<dbReference type="RefSeq" id="WP_344443378.1">
    <property type="nucleotide sequence ID" value="NZ_BAAALF010000076.1"/>
</dbReference>
<protein>
    <recommendedName>
        <fullName evidence="4">DUF2254 domain-containing protein</fullName>
    </recommendedName>
</protein>
<name>A0ABN1WFK1_9ACTN</name>
<keyword evidence="3" id="KW-1185">Reference proteome</keyword>
<keyword evidence="1" id="KW-0812">Transmembrane</keyword>
<comment type="caution">
    <text evidence="2">The sequence shown here is derived from an EMBL/GenBank/DDBJ whole genome shotgun (WGS) entry which is preliminary data.</text>
</comment>
<reference evidence="2 3" key="1">
    <citation type="journal article" date="2019" name="Int. J. Syst. Evol. Microbiol.">
        <title>The Global Catalogue of Microorganisms (GCM) 10K type strain sequencing project: providing services to taxonomists for standard genome sequencing and annotation.</title>
        <authorList>
            <consortium name="The Broad Institute Genomics Platform"/>
            <consortium name="The Broad Institute Genome Sequencing Center for Infectious Disease"/>
            <person name="Wu L."/>
            <person name="Ma J."/>
        </authorList>
    </citation>
    <scope>NUCLEOTIDE SEQUENCE [LARGE SCALE GENOMIC DNA]</scope>
    <source>
        <strain evidence="2 3">JCM 13004</strain>
    </source>
</reference>
<evidence type="ECO:0000313" key="3">
    <source>
        <dbReference type="Proteomes" id="UP001500037"/>
    </source>
</evidence>
<keyword evidence="1" id="KW-0472">Membrane</keyword>
<keyword evidence="1" id="KW-1133">Transmembrane helix</keyword>
<feature type="transmembrane region" description="Helical" evidence="1">
    <location>
        <begin position="50"/>
        <end position="72"/>
    </location>
</feature>
<dbReference type="Proteomes" id="UP001500037">
    <property type="component" value="Unassembled WGS sequence"/>
</dbReference>
<feature type="transmembrane region" description="Helical" evidence="1">
    <location>
        <begin position="20"/>
        <end position="38"/>
    </location>
</feature>
<evidence type="ECO:0000256" key="1">
    <source>
        <dbReference type="SAM" id="Phobius"/>
    </source>
</evidence>
<proteinExistence type="predicted"/>
<organism evidence="2 3">
    <name type="scientific">Kitasatospora nipponensis</name>
    <dbReference type="NCBI Taxonomy" id="258049"/>
    <lineage>
        <taxon>Bacteria</taxon>
        <taxon>Bacillati</taxon>
        <taxon>Actinomycetota</taxon>
        <taxon>Actinomycetes</taxon>
        <taxon>Kitasatosporales</taxon>
        <taxon>Streptomycetaceae</taxon>
        <taxon>Kitasatospora</taxon>
    </lineage>
</organism>
<evidence type="ECO:0008006" key="4">
    <source>
        <dbReference type="Google" id="ProtNLM"/>
    </source>
</evidence>
<accession>A0ABN1WFK1</accession>
<sequence length="406" mass="42884">MARPVLLRRRPGLRGSRSQLLFTLVGVALGLAVPTITAGPQVPGRQVSDMLLALGFGVLGTSVVIFSLLFLVVQWAHTSFTPRLTLFREAPVVWRTFAFAIGLAVYCVTAALAIAGRQRVTAFVPIVAGLLALVLLALLRILQLRAFAAIQLAPVLHAITERGSAILEALNAQRAASTATAPTAAPLPVRRSTVRWPESLAVLQQVDTDRLLAAAQAAGAVVVLHTVPGATLSRGAAVADVHGADLPAGAVLGSLVTGAERTFDQDPLLAFRLIADIVLRSLSAAVNDPASAVQGLDCLEDLLGGPAAEQTGTPLTLADRAGVPRLVVEVPDWEEYLRTGLDDVIAAAVRIPMVLLRLRELLERLLLRSPAHRRDLLGRRLAWVERALAEGFPLLWQEAGPGAGPG</sequence>